<evidence type="ECO:0000313" key="3">
    <source>
        <dbReference type="RefSeq" id="XP_016486947.1"/>
    </source>
</evidence>
<proteinExistence type="predicted"/>
<evidence type="ECO:0000313" key="2">
    <source>
        <dbReference type="Proteomes" id="UP000790787"/>
    </source>
</evidence>
<evidence type="ECO:0000256" key="1">
    <source>
        <dbReference type="SAM" id="Coils"/>
    </source>
</evidence>
<organism evidence="6">
    <name type="scientific">Nicotiana tabacum</name>
    <name type="common">Common tobacco</name>
    <dbReference type="NCBI Taxonomy" id="4097"/>
    <lineage>
        <taxon>Eukaryota</taxon>
        <taxon>Viridiplantae</taxon>
        <taxon>Streptophyta</taxon>
        <taxon>Embryophyta</taxon>
        <taxon>Tracheophyta</taxon>
        <taxon>Spermatophyta</taxon>
        <taxon>Magnoliopsida</taxon>
        <taxon>eudicotyledons</taxon>
        <taxon>Gunneridae</taxon>
        <taxon>Pentapetalae</taxon>
        <taxon>asterids</taxon>
        <taxon>lamiids</taxon>
        <taxon>Solanales</taxon>
        <taxon>Solanaceae</taxon>
        <taxon>Nicotianoideae</taxon>
        <taxon>Nicotianeae</taxon>
        <taxon>Nicotiana</taxon>
    </lineage>
</organism>
<accession>A0A1S4BDE9</accession>
<dbReference type="KEGG" id="nta:107807140"/>
<dbReference type="RefSeq" id="XP_016486950.1">
    <property type="nucleotide sequence ID" value="XM_016631464.1"/>
</dbReference>
<dbReference type="Proteomes" id="UP000790787">
    <property type="component" value="Chromosome 15"/>
</dbReference>
<dbReference type="InterPro" id="IPR011993">
    <property type="entry name" value="PH-like_dom_sf"/>
</dbReference>
<dbReference type="SUPFAM" id="SSF50729">
    <property type="entry name" value="PH domain-like"/>
    <property type="match status" value="1"/>
</dbReference>
<gene>
    <name evidence="3 4 5 6" type="primary">LOC107807140</name>
</gene>
<dbReference type="RefSeq" id="XP_016486947.1">
    <property type="nucleotide sequence ID" value="XM_016631461.1"/>
</dbReference>
<keyword evidence="1" id="KW-0175">Coiled coil</keyword>
<dbReference type="AlphaFoldDB" id="A0A1S4BDE9"/>
<dbReference type="RefSeq" id="XP_016486948.1">
    <property type="nucleotide sequence ID" value="XM_016631462.1"/>
</dbReference>
<dbReference type="GeneID" id="107807140"/>
<dbReference type="PANTHER" id="PTHR34837:SF4">
    <property type="entry name" value="PH DOMAIN-CONTAINING PROTEIN"/>
    <property type="match status" value="1"/>
</dbReference>
<reference evidence="3 4" key="2">
    <citation type="submission" date="2025-04" db="UniProtKB">
        <authorList>
            <consortium name="RefSeq"/>
        </authorList>
    </citation>
    <scope>IDENTIFICATION</scope>
</reference>
<sequence length="291" mass="32925">MICKSRKTCHQTFVESDFIMIQQLSFFYIFKVSGLLANINSMGDGPRGIEVFEDHFQASTSGEDSVQSPSLSKYIESNDSLRSISRSWTRRKLKGAASVLNLFSLSKLTWMSGADGQEKVVLTAAEVESLRSEITALEEREAHLKAQLEHIDEVVRAARLSGYLDMRMRWATLPGEPLPVDDTDVDDWLPRFFVLQGSCIFWYSSSTDLGPQDSTLLSDIIEVGTLPCLIRDNEDKRYCFYISTRYGLRYECSSISKIKVMVFSGSFIVSNHSDLYLELLGLMSKIKSPTW</sequence>
<dbReference type="STRING" id="4097.A0A1S4BDE9"/>
<keyword evidence="2" id="KW-1185">Reference proteome</keyword>
<dbReference type="PaxDb" id="4097-A0A1S4BDE9"/>
<evidence type="ECO:0000313" key="5">
    <source>
        <dbReference type="RefSeq" id="XP_016486949.1"/>
    </source>
</evidence>
<dbReference type="OrthoDB" id="1676529at2759"/>
<reference key="1">
    <citation type="journal article" date="2014" name="Nat. Commun.">
        <title>The tobacco genome sequence and its comparison with those of tomato and potato.</title>
        <authorList>
            <person name="Sierro N."/>
            <person name="Battey J.N."/>
            <person name="Ouadi S."/>
            <person name="Bakaher N."/>
            <person name="Bovet L."/>
            <person name="Willig A."/>
            <person name="Goepfert S."/>
            <person name="Peitsch M.C."/>
            <person name="Ivanov N.V."/>
        </authorList>
    </citation>
    <scope>NUCLEOTIDE SEQUENCE [LARGE SCALE GENOMIC DNA]</scope>
    <source>
        <strain>cv. TN90</strain>
    </source>
</reference>
<dbReference type="Gene3D" id="2.30.29.30">
    <property type="entry name" value="Pleckstrin-homology domain (PH domain)/Phosphotyrosine-binding domain (PTB)"/>
    <property type="match status" value="1"/>
</dbReference>
<dbReference type="RefSeq" id="XP_016486949.1">
    <property type="nucleotide sequence ID" value="XM_016631463.1"/>
</dbReference>
<dbReference type="PANTHER" id="PTHR34837">
    <property type="entry name" value="OS05G0595500 PROTEIN"/>
    <property type="match status" value="1"/>
</dbReference>
<evidence type="ECO:0000313" key="4">
    <source>
        <dbReference type="RefSeq" id="XP_016486948.1"/>
    </source>
</evidence>
<name>A0A1S4BDE9_TOBAC</name>
<feature type="coiled-coil region" evidence="1">
    <location>
        <begin position="120"/>
        <end position="154"/>
    </location>
</feature>
<protein>
    <submittedName>
        <fullName evidence="3 4">Uncharacterized protein isoform X1</fullName>
    </submittedName>
</protein>
<evidence type="ECO:0000313" key="6">
    <source>
        <dbReference type="RefSeq" id="XP_016486950.1"/>
    </source>
</evidence>